<proteinExistence type="predicted"/>
<keyword evidence="2" id="KW-1185">Reference proteome</keyword>
<gene>
    <name evidence="1" type="ORF">BDP55DRAFT_336358</name>
</gene>
<evidence type="ECO:0000313" key="1">
    <source>
        <dbReference type="EMBL" id="KAK1659655.1"/>
    </source>
</evidence>
<protein>
    <submittedName>
        <fullName evidence="1">Uncharacterized protein</fullName>
    </submittedName>
</protein>
<dbReference type="RefSeq" id="XP_060424419.1">
    <property type="nucleotide sequence ID" value="XM_060566882.1"/>
</dbReference>
<dbReference type="EMBL" id="JAHMHR010000058">
    <property type="protein sequence ID" value="KAK1659655.1"/>
    <property type="molecule type" value="Genomic_DNA"/>
</dbReference>
<sequence>MKHRWPEARPRKRGRLRAKTACYLECSTLLRTKASTLANTQVTGRAEKKMGWWPCLHGLELDGRRMQRPPPRPRAVPAPLVCWLGLFSVPLAFATGSATSCLLMLFCAHEQVTHFQHGKGKDAGPKMFTTPFQRGHIHVRCLKSHIQRQMGFGAADDRPTRGNNCNEFPTPTLEAVAERTDRLICQSFRSRVSTLADTDSESLLFLGHPEDLRTCLGIYAAMADTTPWAMNP</sequence>
<dbReference type="AlphaFoldDB" id="A0AAJ0ENC2"/>
<dbReference type="Proteomes" id="UP001224890">
    <property type="component" value="Unassembled WGS sequence"/>
</dbReference>
<reference evidence="1" key="1">
    <citation type="submission" date="2021-06" db="EMBL/GenBank/DDBJ databases">
        <title>Comparative genomics, transcriptomics and evolutionary studies reveal genomic signatures of adaptation to plant cell wall in hemibiotrophic fungi.</title>
        <authorList>
            <consortium name="DOE Joint Genome Institute"/>
            <person name="Baroncelli R."/>
            <person name="Diaz J.F."/>
            <person name="Benocci T."/>
            <person name="Peng M."/>
            <person name="Battaglia E."/>
            <person name="Haridas S."/>
            <person name="Andreopoulos W."/>
            <person name="Labutti K."/>
            <person name="Pangilinan J."/>
            <person name="Floch G.L."/>
            <person name="Makela M.R."/>
            <person name="Henrissat B."/>
            <person name="Grigoriev I.V."/>
            <person name="Crouch J.A."/>
            <person name="De Vries R.P."/>
            <person name="Sukno S.A."/>
            <person name="Thon M.R."/>
        </authorList>
    </citation>
    <scope>NUCLEOTIDE SEQUENCE</scope>
    <source>
        <strain evidence="1">CBS 193.32</strain>
    </source>
</reference>
<dbReference type="GeneID" id="85451408"/>
<name>A0AAJ0ENC2_9PEZI</name>
<accession>A0AAJ0ENC2</accession>
<comment type="caution">
    <text evidence="1">The sequence shown here is derived from an EMBL/GenBank/DDBJ whole genome shotgun (WGS) entry which is preliminary data.</text>
</comment>
<organism evidence="1 2">
    <name type="scientific">Colletotrichum godetiae</name>
    <dbReference type="NCBI Taxonomy" id="1209918"/>
    <lineage>
        <taxon>Eukaryota</taxon>
        <taxon>Fungi</taxon>
        <taxon>Dikarya</taxon>
        <taxon>Ascomycota</taxon>
        <taxon>Pezizomycotina</taxon>
        <taxon>Sordariomycetes</taxon>
        <taxon>Hypocreomycetidae</taxon>
        <taxon>Glomerellales</taxon>
        <taxon>Glomerellaceae</taxon>
        <taxon>Colletotrichum</taxon>
        <taxon>Colletotrichum acutatum species complex</taxon>
    </lineage>
</organism>
<evidence type="ECO:0000313" key="2">
    <source>
        <dbReference type="Proteomes" id="UP001224890"/>
    </source>
</evidence>